<feature type="compositionally biased region" description="Basic and acidic residues" evidence="2">
    <location>
        <begin position="276"/>
        <end position="290"/>
    </location>
</feature>
<dbReference type="GO" id="GO:0015031">
    <property type="term" value="P:protein transport"/>
    <property type="evidence" value="ECO:0007669"/>
    <property type="project" value="InterPro"/>
</dbReference>
<dbReference type="Gene3D" id="1.20.1260.60">
    <property type="entry name" value="Vacuolar protein sorting-associated protein Ist1"/>
    <property type="match status" value="1"/>
</dbReference>
<evidence type="ECO:0000256" key="2">
    <source>
        <dbReference type="SAM" id="MobiDB-lite"/>
    </source>
</evidence>
<feature type="compositionally biased region" description="Polar residues" evidence="2">
    <location>
        <begin position="424"/>
        <end position="438"/>
    </location>
</feature>
<dbReference type="Pfam" id="PF03398">
    <property type="entry name" value="Ist1"/>
    <property type="match status" value="1"/>
</dbReference>
<feature type="compositionally biased region" description="Polar residues" evidence="2">
    <location>
        <begin position="296"/>
        <end position="308"/>
    </location>
</feature>
<dbReference type="PANTHER" id="PTHR12161:SF16">
    <property type="entry name" value="REGULATOR OF VPS4 ACTIVITY IN THE MVB PATHWAY PROTEIN"/>
    <property type="match status" value="1"/>
</dbReference>
<proteinExistence type="inferred from homology"/>
<keyword evidence="4" id="KW-1185">Reference proteome</keyword>
<comment type="similarity">
    <text evidence="1">Belongs to the IST1 family.</text>
</comment>
<accession>A0AA88VJ52</accession>
<reference evidence="3" key="1">
    <citation type="submission" date="2022-12" db="EMBL/GenBank/DDBJ databases">
        <title>Draft genome assemblies for two species of Escallonia (Escalloniales).</title>
        <authorList>
            <person name="Chanderbali A."/>
            <person name="Dervinis C."/>
            <person name="Anghel I."/>
            <person name="Soltis D."/>
            <person name="Soltis P."/>
            <person name="Zapata F."/>
        </authorList>
    </citation>
    <scope>NUCLEOTIDE SEQUENCE</scope>
    <source>
        <strain evidence="3">UCBG64.0493</strain>
        <tissue evidence="3">Leaf</tissue>
    </source>
</reference>
<comment type="caution">
    <text evidence="3">The sequence shown here is derived from an EMBL/GenBank/DDBJ whole genome shotgun (WGS) entry which is preliminary data.</text>
</comment>
<evidence type="ECO:0000313" key="3">
    <source>
        <dbReference type="EMBL" id="KAK3008719.1"/>
    </source>
</evidence>
<dbReference type="InterPro" id="IPR042277">
    <property type="entry name" value="IST1-like"/>
</dbReference>
<feature type="compositionally biased region" description="Basic and acidic residues" evidence="2">
    <location>
        <begin position="309"/>
        <end position="320"/>
    </location>
</feature>
<sequence length="509" mass="56586">MGKKLDALLGRSFKPPKFRATVNVAISRVTVLKNQRQARCSIARSDVVQLLHLNHHERALLRVDQVIKEQNALDVYAILESYCQLLIERINLIGQESVCPEELKEATSSLIFASTRVGEFPELQEIRAVLTSRYGKDFVARAIELRNNCGVNLQIIQKLSTKQASLDSRMKMLKEIASENGVVLQLEDASSGNMEEKMEVDQNRDQLKPDRMVNSGGSAELEDDSPVLDEDVERVTSFTDSMKARRKYRDVADAAQAAFESAAYAAAAARAAVELSRSESQDPDDQDKPSPRQRKVPNTQGSMKSEFQSGEKKDIQRTEDLNVGLGYEKIHPAQNYHSESEDEEIHIEDSERLKQKKNAEEFQRSISLSSSDSADNDLMRATLSSAGKTQNKPAETGIFFDESDDETGSEPNNTSQSRKRDLGFSTSEVLGSAKSSTFKNEDFSDGSGAKTYYNTSQKQFHARSQAGLKVDSPVNLISPSAGGSRTQDAQNLTAENKRISVRTRRVYGR</sequence>
<evidence type="ECO:0000256" key="1">
    <source>
        <dbReference type="ARBA" id="ARBA00005536"/>
    </source>
</evidence>
<name>A0AA88VJ52_9ASTE</name>
<dbReference type="EMBL" id="JAVXUP010001724">
    <property type="protein sequence ID" value="KAK3008719.1"/>
    <property type="molecule type" value="Genomic_DNA"/>
</dbReference>
<dbReference type="FunFam" id="1.20.1260.60:FF:000002">
    <property type="entry name" value="Vacuolar protein sorting-associated protein IST1"/>
    <property type="match status" value="1"/>
</dbReference>
<dbReference type="Proteomes" id="UP001188597">
    <property type="component" value="Unassembled WGS sequence"/>
</dbReference>
<dbReference type="PANTHER" id="PTHR12161">
    <property type="entry name" value="IST1 FAMILY MEMBER"/>
    <property type="match status" value="1"/>
</dbReference>
<gene>
    <name evidence="3" type="ORF">RJ639_013122</name>
</gene>
<feature type="region of interest" description="Disordered" evidence="2">
    <location>
        <begin position="189"/>
        <end position="227"/>
    </location>
</feature>
<evidence type="ECO:0000313" key="4">
    <source>
        <dbReference type="Proteomes" id="UP001188597"/>
    </source>
</evidence>
<dbReference type="InterPro" id="IPR005061">
    <property type="entry name" value="Ist1"/>
</dbReference>
<feature type="compositionally biased region" description="Polar residues" evidence="2">
    <location>
        <begin position="382"/>
        <end position="393"/>
    </location>
</feature>
<feature type="compositionally biased region" description="Basic residues" evidence="2">
    <location>
        <begin position="499"/>
        <end position="509"/>
    </location>
</feature>
<organism evidence="3 4">
    <name type="scientific">Escallonia herrerae</name>
    <dbReference type="NCBI Taxonomy" id="1293975"/>
    <lineage>
        <taxon>Eukaryota</taxon>
        <taxon>Viridiplantae</taxon>
        <taxon>Streptophyta</taxon>
        <taxon>Embryophyta</taxon>
        <taxon>Tracheophyta</taxon>
        <taxon>Spermatophyta</taxon>
        <taxon>Magnoliopsida</taxon>
        <taxon>eudicotyledons</taxon>
        <taxon>Gunneridae</taxon>
        <taxon>Pentapetalae</taxon>
        <taxon>asterids</taxon>
        <taxon>campanulids</taxon>
        <taxon>Escalloniales</taxon>
        <taxon>Escalloniaceae</taxon>
        <taxon>Escallonia</taxon>
    </lineage>
</organism>
<feature type="region of interest" description="Disordered" evidence="2">
    <location>
        <begin position="275"/>
        <end position="451"/>
    </location>
</feature>
<protein>
    <submittedName>
        <fullName evidence="3">Uncharacterized protein</fullName>
    </submittedName>
</protein>
<feature type="region of interest" description="Disordered" evidence="2">
    <location>
        <begin position="464"/>
        <end position="509"/>
    </location>
</feature>
<feature type="compositionally biased region" description="Basic and acidic residues" evidence="2">
    <location>
        <begin position="194"/>
        <end position="211"/>
    </location>
</feature>
<feature type="compositionally biased region" description="Basic and acidic residues" evidence="2">
    <location>
        <begin position="347"/>
        <end position="363"/>
    </location>
</feature>
<feature type="compositionally biased region" description="Polar residues" evidence="2">
    <location>
        <begin position="475"/>
        <end position="494"/>
    </location>
</feature>
<dbReference type="AlphaFoldDB" id="A0AA88VJ52"/>